<protein>
    <recommendedName>
        <fullName evidence="5">Sec translocon accessory complex subunit YajC</fullName>
    </recommendedName>
</protein>
<evidence type="ECO:0000256" key="7">
    <source>
        <dbReference type="ARBA" id="ARBA00022475"/>
    </source>
</evidence>
<dbReference type="NCBIfam" id="TIGR00739">
    <property type="entry name" value="yajC"/>
    <property type="match status" value="1"/>
</dbReference>
<dbReference type="InterPro" id="IPR003849">
    <property type="entry name" value="Preprotein_translocase_YajC"/>
</dbReference>
<feature type="transmembrane region" description="Helical" evidence="13">
    <location>
        <begin position="6"/>
        <end position="38"/>
    </location>
</feature>
<dbReference type="EMBL" id="VOQQ01000001">
    <property type="protein sequence ID" value="TXC62882.1"/>
    <property type="molecule type" value="Genomic_DNA"/>
</dbReference>
<dbReference type="PRINTS" id="PR01853">
    <property type="entry name" value="YAJCTRNLCASE"/>
</dbReference>
<reference evidence="14 15" key="1">
    <citation type="journal article" date="2015" name="J. Microbiol.">
        <title>Sphingosinicella ginsenosidimutans sp. nov., with ginsenoside converting activity.</title>
        <authorList>
            <person name="Kim J.K."/>
            <person name="Kang M.S."/>
            <person name="Park S.C."/>
            <person name="Kim K.M."/>
            <person name="Choi K."/>
            <person name="Yoon M.H."/>
            <person name="Im W.T."/>
        </authorList>
    </citation>
    <scope>NUCLEOTIDE SEQUENCE [LARGE SCALE GENOMIC DNA]</scope>
    <source>
        <strain evidence="14 15">BS-11</strain>
    </source>
</reference>
<dbReference type="RefSeq" id="WP_147042268.1">
    <property type="nucleotide sequence ID" value="NZ_BAABIR010000002.1"/>
</dbReference>
<keyword evidence="10 13" id="KW-1133">Transmembrane helix</keyword>
<proteinExistence type="inferred from homology"/>
<dbReference type="OrthoDB" id="9811406at2"/>
<evidence type="ECO:0000313" key="14">
    <source>
        <dbReference type="EMBL" id="TXC62882.1"/>
    </source>
</evidence>
<evidence type="ECO:0000256" key="12">
    <source>
        <dbReference type="ARBA" id="ARBA00023136"/>
    </source>
</evidence>
<keyword evidence="11" id="KW-0811">Translocation</keyword>
<dbReference type="Pfam" id="PF02699">
    <property type="entry name" value="YajC"/>
    <property type="match status" value="1"/>
</dbReference>
<evidence type="ECO:0000313" key="15">
    <source>
        <dbReference type="Proteomes" id="UP000321249"/>
    </source>
</evidence>
<keyword evidence="15" id="KW-1185">Reference proteome</keyword>
<dbReference type="SMART" id="SM01323">
    <property type="entry name" value="YajC"/>
    <property type="match status" value="1"/>
</dbReference>
<dbReference type="PANTHER" id="PTHR33909:SF1">
    <property type="entry name" value="SEC TRANSLOCON ACCESSORY COMPLEX SUBUNIT YAJC"/>
    <property type="match status" value="1"/>
</dbReference>
<evidence type="ECO:0000256" key="13">
    <source>
        <dbReference type="SAM" id="Phobius"/>
    </source>
</evidence>
<keyword evidence="12 13" id="KW-0472">Membrane</keyword>
<evidence type="ECO:0000256" key="4">
    <source>
        <dbReference type="ARBA" id="ARBA00011718"/>
    </source>
</evidence>
<evidence type="ECO:0000256" key="2">
    <source>
        <dbReference type="ARBA" id="ARBA00004162"/>
    </source>
</evidence>
<evidence type="ECO:0000256" key="3">
    <source>
        <dbReference type="ARBA" id="ARBA00006742"/>
    </source>
</evidence>
<comment type="subcellular location">
    <subcellularLocation>
        <location evidence="2">Cell membrane</location>
        <topology evidence="2">Single-pass membrane protein</topology>
    </subcellularLocation>
</comment>
<dbReference type="GO" id="GO:0005886">
    <property type="term" value="C:plasma membrane"/>
    <property type="evidence" value="ECO:0007669"/>
    <property type="project" value="UniProtKB-SubCell"/>
</dbReference>
<comment type="similarity">
    <text evidence="3">Belongs to the YajC family.</text>
</comment>
<gene>
    <name evidence="14" type="primary">yajC</name>
    <name evidence="14" type="ORF">FRZ32_03895</name>
</gene>
<evidence type="ECO:0000256" key="11">
    <source>
        <dbReference type="ARBA" id="ARBA00023010"/>
    </source>
</evidence>
<keyword evidence="9" id="KW-0653">Protein transport</keyword>
<accession>A0A5C6TR01</accession>
<keyword evidence="8 13" id="KW-0812">Transmembrane</keyword>
<dbReference type="Proteomes" id="UP000321249">
    <property type="component" value="Unassembled WGS sequence"/>
</dbReference>
<evidence type="ECO:0000256" key="6">
    <source>
        <dbReference type="ARBA" id="ARBA00022448"/>
    </source>
</evidence>
<name>A0A5C6TR01_9SPHN</name>
<organism evidence="14 15">
    <name type="scientific">Allosphingosinicella ginsenosidimutans</name>
    <dbReference type="NCBI Taxonomy" id="1176539"/>
    <lineage>
        <taxon>Bacteria</taxon>
        <taxon>Pseudomonadati</taxon>
        <taxon>Pseudomonadota</taxon>
        <taxon>Alphaproteobacteria</taxon>
        <taxon>Sphingomonadales</taxon>
        <taxon>Sphingomonadaceae</taxon>
        <taxon>Allosphingosinicella</taxon>
    </lineage>
</organism>
<evidence type="ECO:0000256" key="9">
    <source>
        <dbReference type="ARBA" id="ARBA00022927"/>
    </source>
</evidence>
<evidence type="ECO:0000256" key="10">
    <source>
        <dbReference type="ARBA" id="ARBA00022989"/>
    </source>
</evidence>
<evidence type="ECO:0000256" key="1">
    <source>
        <dbReference type="ARBA" id="ARBA00002061"/>
    </source>
</evidence>
<dbReference type="GO" id="GO:0015031">
    <property type="term" value="P:protein transport"/>
    <property type="evidence" value="ECO:0007669"/>
    <property type="project" value="UniProtKB-KW"/>
</dbReference>
<sequence>MFESPAYAASAGTAATGAAGLIVNVLPFIAILVIFYVLMIRPQQRQMKTHREMIAGVKPRDVAVTTGGLIGKVTKVDENEIELEIAQNVRVRVVKSMLSDVKPYGSKPAND</sequence>
<comment type="function">
    <text evidence="1">The SecYEG-SecDF-YajC-YidC holo-translocon (HTL) protein secretase/insertase is a supercomplex required for protein secretion, insertion of proteins into membranes, and assembly of membrane protein complexes. While the SecYEG complex is essential for assembly of a number of proteins and complexes, the SecDF-YajC-YidC subcomplex facilitates these functions.</text>
</comment>
<keyword evidence="7" id="KW-1003">Cell membrane</keyword>
<dbReference type="PANTHER" id="PTHR33909">
    <property type="entry name" value="SEC TRANSLOCON ACCESSORY COMPLEX SUBUNIT YAJC"/>
    <property type="match status" value="1"/>
</dbReference>
<evidence type="ECO:0000256" key="5">
    <source>
        <dbReference type="ARBA" id="ARBA00014962"/>
    </source>
</evidence>
<evidence type="ECO:0000256" key="8">
    <source>
        <dbReference type="ARBA" id="ARBA00022692"/>
    </source>
</evidence>
<comment type="caution">
    <text evidence="14">The sequence shown here is derived from an EMBL/GenBank/DDBJ whole genome shotgun (WGS) entry which is preliminary data.</text>
</comment>
<comment type="subunit">
    <text evidence="4">Part of the SecDF-YidC-YajC translocase complex. The SecDF-YidC-YajC translocase forms a supercomplex with SecYEG, called the holo-translocon (HTL).</text>
</comment>
<dbReference type="AlphaFoldDB" id="A0A5C6TR01"/>
<keyword evidence="6" id="KW-0813">Transport</keyword>